<evidence type="ECO:0000256" key="7">
    <source>
        <dbReference type="HAMAP-Rule" id="MF_00639"/>
    </source>
</evidence>
<comment type="pathway">
    <text evidence="2 7 8">Cell wall biogenesis; peptidoglycan biosynthesis.</text>
</comment>
<name>A0A916UPL2_9BURK</name>
<evidence type="ECO:0000256" key="2">
    <source>
        <dbReference type="ARBA" id="ARBA00004752"/>
    </source>
</evidence>
<accession>A0A916UPL2</accession>
<dbReference type="GO" id="GO:0009252">
    <property type="term" value="P:peptidoglycan biosynthetic process"/>
    <property type="evidence" value="ECO:0007669"/>
    <property type="project" value="UniProtKB-UniRule"/>
</dbReference>
<proteinExistence type="inferred from homology"/>
<dbReference type="InterPro" id="IPR036615">
    <property type="entry name" value="Mur_ligase_C_dom_sf"/>
</dbReference>
<keyword evidence="7 8" id="KW-0132">Cell division</keyword>
<gene>
    <name evidence="7" type="primary">murD</name>
    <name evidence="12" type="ORF">GCM10011396_31240</name>
</gene>
<dbReference type="GO" id="GO:0005524">
    <property type="term" value="F:ATP binding"/>
    <property type="evidence" value="ECO:0007669"/>
    <property type="project" value="UniProtKB-UniRule"/>
</dbReference>
<dbReference type="InterPro" id="IPR005762">
    <property type="entry name" value="MurD"/>
</dbReference>
<dbReference type="Gene3D" id="3.90.190.20">
    <property type="entry name" value="Mur ligase, C-terminal domain"/>
    <property type="match status" value="1"/>
</dbReference>
<keyword evidence="7 8" id="KW-0961">Cell wall biogenesis/degradation</keyword>
<keyword evidence="7 8" id="KW-0573">Peptidoglycan synthesis</keyword>
<evidence type="ECO:0000256" key="4">
    <source>
        <dbReference type="ARBA" id="ARBA00022598"/>
    </source>
</evidence>
<evidence type="ECO:0000256" key="8">
    <source>
        <dbReference type="RuleBase" id="RU003664"/>
    </source>
</evidence>
<comment type="caution">
    <text evidence="12">The sequence shown here is derived from an EMBL/GenBank/DDBJ whole genome shotgun (WGS) entry which is preliminary data.</text>
</comment>
<dbReference type="EC" id="6.3.2.9" evidence="7 8"/>
<comment type="subcellular location">
    <subcellularLocation>
        <location evidence="1 7 8">Cytoplasm</location>
    </subcellularLocation>
</comment>
<dbReference type="GO" id="GO:0008360">
    <property type="term" value="P:regulation of cell shape"/>
    <property type="evidence" value="ECO:0007669"/>
    <property type="project" value="UniProtKB-KW"/>
</dbReference>
<comment type="similarity">
    <text evidence="7">Belongs to the MurCDEF family.</text>
</comment>
<dbReference type="AlphaFoldDB" id="A0A916UPL2"/>
<evidence type="ECO:0000313" key="13">
    <source>
        <dbReference type="Proteomes" id="UP000637423"/>
    </source>
</evidence>
<sequence>MIGIGLMSFAGKHVLVLGLGESGLAMARWLLRCGARLRVADTRAAPDRLGALKLMSEETQFISGDFNAGLLDDIDFVAVSPGLSPLHELASLAPEARQRNIPLWGEIELFAQALAALKIEKSYTPKVIAITGTNGKTTVTSLVGLLCQRAGLRTRVAGNISPAVLDVLCDELDREEQLRKEFYLQYPEVAAAEAAEAEAAEAAEAAAMAIAAAAANTAAEATSEIADAGALQPAAPELPAPEQEPGANAEESIAEASKASEAVEAEAISDEAAENEAGVDEIEPADVVEPVSDALDEADVEAVPAVIAAALVEVVEPLPKMADPLPQVWVLELSSFQLHTSFSLQADVATVLNITQDHLDWHGDLAAYAADKARIFGEKTMQVLNRDDAMVMAMAKPMASTISFGVNEPEHAGDLGLLNEHGMTWLASAAADEEEQPTGRRKKKNAEEVPVTISRLMPVDALKIRGQHNAANALAALALCRTIGLSFAPLLHGLREYQGEPHRVELIATIAGVDYIDDSKGTNVGATVAALKGIGQESAAESGLQFSAKRVILIAGGEGKGQDFSPLVEPVMRYAKAVLLIGKDAAEIRAAIQDAAVEITDFASLEDAVQAAAAMASEGDIVMLSPACASFDMFRNYAHRAQVFADAVREIGLSRGEVY</sequence>
<dbReference type="SUPFAM" id="SSF53244">
    <property type="entry name" value="MurD-like peptide ligases, peptide-binding domain"/>
    <property type="match status" value="1"/>
</dbReference>
<evidence type="ECO:0000259" key="11">
    <source>
        <dbReference type="Pfam" id="PF08245"/>
    </source>
</evidence>
<dbReference type="GO" id="GO:0051301">
    <property type="term" value="P:cell division"/>
    <property type="evidence" value="ECO:0007669"/>
    <property type="project" value="UniProtKB-KW"/>
</dbReference>
<keyword evidence="13" id="KW-1185">Reference proteome</keyword>
<dbReference type="Proteomes" id="UP000637423">
    <property type="component" value="Unassembled WGS sequence"/>
</dbReference>
<dbReference type="PANTHER" id="PTHR43692">
    <property type="entry name" value="UDP-N-ACETYLMURAMOYLALANINE--D-GLUTAMATE LIGASE"/>
    <property type="match status" value="1"/>
</dbReference>
<dbReference type="NCBIfam" id="TIGR01087">
    <property type="entry name" value="murD"/>
    <property type="match status" value="1"/>
</dbReference>
<dbReference type="Pfam" id="PF08245">
    <property type="entry name" value="Mur_ligase_M"/>
    <property type="match status" value="1"/>
</dbReference>
<dbReference type="GO" id="GO:0005737">
    <property type="term" value="C:cytoplasm"/>
    <property type="evidence" value="ECO:0007669"/>
    <property type="project" value="UniProtKB-SubCell"/>
</dbReference>
<keyword evidence="5 7" id="KW-0547">Nucleotide-binding</keyword>
<protein>
    <recommendedName>
        <fullName evidence="7 8">UDP-N-acetylmuramoylalanine--D-glutamate ligase</fullName>
        <ecNumber evidence="7 8">6.3.2.9</ecNumber>
    </recommendedName>
    <alternativeName>
        <fullName evidence="7">D-glutamic acid-adding enzyme</fullName>
    </alternativeName>
    <alternativeName>
        <fullName evidence="7">UDP-N-acetylmuramoyl-L-alanyl-D-glutamate synthetase</fullName>
    </alternativeName>
</protein>
<evidence type="ECO:0000256" key="3">
    <source>
        <dbReference type="ARBA" id="ARBA00022490"/>
    </source>
</evidence>
<feature type="domain" description="Mur ligase central" evidence="11">
    <location>
        <begin position="319"/>
        <end position="479"/>
    </location>
</feature>
<keyword evidence="6 7" id="KW-0067">ATP-binding</keyword>
<keyword evidence="3 7" id="KW-0963">Cytoplasm</keyword>
<dbReference type="EMBL" id="BMED01000003">
    <property type="protein sequence ID" value="GGC81759.1"/>
    <property type="molecule type" value="Genomic_DNA"/>
</dbReference>
<feature type="domain" description="Mur ligase C-terminal" evidence="10">
    <location>
        <begin position="502"/>
        <end position="628"/>
    </location>
</feature>
<dbReference type="Pfam" id="PF02875">
    <property type="entry name" value="Mur_ligase_C"/>
    <property type="match status" value="1"/>
</dbReference>
<dbReference type="InterPro" id="IPR036565">
    <property type="entry name" value="Mur-like_cat_sf"/>
</dbReference>
<reference evidence="12" key="2">
    <citation type="submission" date="2020-09" db="EMBL/GenBank/DDBJ databases">
        <authorList>
            <person name="Sun Q."/>
            <person name="Zhou Y."/>
        </authorList>
    </citation>
    <scope>NUCLEOTIDE SEQUENCE</scope>
    <source>
        <strain evidence="12">CGMCC 1.10998</strain>
    </source>
</reference>
<dbReference type="HAMAP" id="MF_00639">
    <property type="entry name" value="MurD"/>
    <property type="match status" value="1"/>
</dbReference>
<dbReference type="Gene3D" id="3.40.1190.10">
    <property type="entry name" value="Mur-like, catalytic domain"/>
    <property type="match status" value="2"/>
</dbReference>
<dbReference type="InterPro" id="IPR004101">
    <property type="entry name" value="Mur_ligase_C"/>
</dbReference>
<evidence type="ECO:0000256" key="6">
    <source>
        <dbReference type="ARBA" id="ARBA00022840"/>
    </source>
</evidence>
<keyword evidence="7 8" id="KW-0131">Cell cycle</keyword>
<evidence type="ECO:0000259" key="10">
    <source>
        <dbReference type="Pfam" id="PF02875"/>
    </source>
</evidence>
<dbReference type="GO" id="GO:0008764">
    <property type="term" value="F:UDP-N-acetylmuramoylalanine-D-glutamate ligase activity"/>
    <property type="evidence" value="ECO:0007669"/>
    <property type="project" value="UniProtKB-UniRule"/>
</dbReference>
<dbReference type="PANTHER" id="PTHR43692:SF1">
    <property type="entry name" value="UDP-N-ACETYLMURAMOYLALANINE--D-GLUTAMATE LIGASE"/>
    <property type="match status" value="1"/>
</dbReference>
<evidence type="ECO:0000256" key="9">
    <source>
        <dbReference type="SAM" id="MobiDB-lite"/>
    </source>
</evidence>
<organism evidence="12 13">
    <name type="scientific">Undibacterium terreum</name>
    <dbReference type="NCBI Taxonomy" id="1224302"/>
    <lineage>
        <taxon>Bacteria</taxon>
        <taxon>Pseudomonadati</taxon>
        <taxon>Pseudomonadota</taxon>
        <taxon>Betaproteobacteria</taxon>
        <taxon>Burkholderiales</taxon>
        <taxon>Oxalobacteraceae</taxon>
        <taxon>Undibacterium</taxon>
    </lineage>
</organism>
<feature type="region of interest" description="Disordered" evidence="9">
    <location>
        <begin position="263"/>
        <end position="282"/>
    </location>
</feature>
<reference evidence="12" key="1">
    <citation type="journal article" date="2014" name="Int. J. Syst. Evol. Microbiol.">
        <title>Complete genome sequence of Corynebacterium casei LMG S-19264T (=DSM 44701T), isolated from a smear-ripened cheese.</title>
        <authorList>
            <consortium name="US DOE Joint Genome Institute (JGI-PGF)"/>
            <person name="Walter F."/>
            <person name="Albersmeier A."/>
            <person name="Kalinowski J."/>
            <person name="Ruckert C."/>
        </authorList>
    </citation>
    <scope>NUCLEOTIDE SEQUENCE</scope>
    <source>
        <strain evidence="12">CGMCC 1.10998</strain>
    </source>
</reference>
<dbReference type="GO" id="GO:0071555">
    <property type="term" value="P:cell wall organization"/>
    <property type="evidence" value="ECO:0007669"/>
    <property type="project" value="UniProtKB-KW"/>
</dbReference>
<feature type="binding site" evidence="7">
    <location>
        <begin position="132"/>
        <end position="138"/>
    </location>
    <ligand>
        <name>ATP</name>
        <dbReference type="ChEBI" id="CHEBI:30616"/>
    </ligand>
</feature>
<dbReference type="InterPro" id="IPR013221">
    <property type="entry name" value="Mur_ligase_cen"/>
</dbReference>
<dbReference type="SUPFAM" id="SSF51984">
    <property type="entry name" value="MurCD N-terminal domain"/>
    <property type="match status" value="1"/>
</dbReference>
<keyword evidence="4 7" id="KW-0436">Ligase</keyword>
<keyword evidence="7 8" id="KW-0133">Cell shape</keyword>
<evidence type="ECO:0000256" key="1">
    <source>
        <dbReference type="ARBA" id="ARBA00004496"/>
    </source>
</evidence>
<dbReference type="Gene3D" id="3.40.50.720">
    <property type="entry name" value="NAD(P)-binding Rossmann-like Domain"/>
    <property type="match status" value="1"/>
</dbReference>
<comment type="catalytic activity">
    <reaction evidence="7 8">
        <text>UDP-N-acetyl-alpha-D-muramoyl-L-alanine + D-glutamate + ATP = UDP-N-acetyl-alpha-D-muramoyl-L-alanyl-D-glutamate + ADP + phosphate + H(+)</text>
        <dbReference type="Rhea" id="RHEA:16429"/>
        <dbReference type="ChEBI" id="CHEBI:15378"/>
        <dbReference type="ChEBI" id="CHEBI:29986"/>
        <dbReference type="ChEBI" id="CHEBI:30616"/>
        <dbReference type="ChEBI" id="CHEBI:43474"/>
        <dbReference type="ChEBI" id="CHEBI:83898"/>
        <dbReference type="ChEBI" id="CHEBI:83900"/>
        <dbReference type="ChEBI" id="CHEBI:456216"/>
        <dbReference type="EC" id="6.3.2.9"/>
    </reaction>
</comment>
<comment type="function">
    <text evidence="7 8">Cell wall formation. Catalyzes the addition of glutamate to the nucleotide precursor UDP-N-acetylmuramoyl-L-alanine (UMA).</text>
</comment>
<dbReference type="Pfam" id="PF21799">
    <property type="entry name" value="MurD-like_N"/>
    <property type="match status" value="1"/>
</dbReference>
<dbReference type="SUPFAM" id="SSF53623">
    <property type="entry name" value="MurD-like peptide ligases, catalytic domain"/>
    <property type="match status" value="1"/>
</dbReference>
<evidence type="ECO:0000256" key="5">
    <source>
        <dbReference type="ARBA" id="ARBA00022741"/>
    </source>
</evidence>
<evidence type="ECO:0000313" key="12">
    <source>
        <dbReference type="EMBL" id="GGC81759.1"/>
    </source>
</evidence>